<accession>A0ABT0XJH6</accession>
<keyword evidence="2" id="KW-1185">Reference proteome</keyword>
<comment type="caution">
    <text evidence="1">The sequence shown here is derived from an EMBL/GenBank/DDBJ whole genome shotgun (WGS) entry which is preliminary data.</text>
</comment>
<dbReference type="Proteomes" id="UP001203665">
    <property type="component" value="Unassembled WGS sequence"/>
</dbReference>
<dbReference type="RefSeq" id="WP_251605954.1">
    <property type="nucleotide sequence ID" value="NZ_JAMQJY010000001.1"/>
</dbReference>
<protein>
    <submittedName>
        <fullName evidence="1">Uncharacterized protein</fullName>
    </submittedName>
</protein>
<gene>
    <name evidence="1" type="ORF">NDM98_07655</name>
</gene>
<organism evidence="1 2">
    <name type="scientific">Alkalicoccobacillus plakortidis</name>
    <dbReference type="NCBI Taxonomy" id="444060"/>
    <lineage>
        <taxon>Bacteria</taxon>
        <taxon>Bacillati</taxon>
        <taxon>Bacillota</taxon>
        <taxon>Bacilli</taxon>
        <taxon>Bacillales</taxon>
        <taxon>Bacillaceae</taxon>
        <taxon>Alkalicoccobacillus</taxon>
    </lineage>
</organism>
<reference evidence="1" key="1">
    <citation type="submission" date="2022-06" db="EMBL/GenBank/DDBJ databases">
        <title>Alkalicoccobacillus porphyridii sp. nov., isolated from a marine red alga, Porphyridium purpureum and reclassification of Shouchella plakortidis and Shouchella gibsonii as Alkalicoccobacillus plakortidis comb. nov. and Alkalicoccobacillus gibsonii comb. nov.</title>
        <authorList>
            <person name="Kim K.H."/>
            <person name="Lee J.K."/>
            <person name="Han D.M."/>
            <person name="Baek J.H."/>
            <person name="Jeon C.O."/>
        </authorList>
    </citation>
    <scope>NUCLEOTIDE SEQUENCE</scope>
    <source>
        <strain evidence="1">DSM 19153</strain>
    </source>
</reference>
<name>A0ABT0XJH6_9BACI</name>
<evidence type="ECO:0000313" key="1">
    <source>
        <dbReference type="EMBL" id="MCM2675374.1"/>
    </source>
</evidence>
<sequence>MTCKNLYEELVDDCEIKLGRSLTTEEEDFIKWIEEKQIESVYKNVKSS</sequence>
<dbReference type="EMBL" id="JAMQJY010000001">
    <property type="protein sequence ID" value="MCM2675374.1"/>
    <property type="molecule type" value="Genomic_DNA"/>
</dbReference>
<evidence type="ECO:0000313" key="2">
    <source>
        <dbReference type="Proteomes" id="UP001203665"/>
    </source>
</evidence>
<proteinExistence type="predicted"/>